<dbReference type="GO" id="GO:0032259">
    <property type="term" value="P:methylation"/>
    <property type="evidence" value="ECO:0007669"/>
    <property type="project" value="UniProtKB-KW"/>
</dbReference>
<evidence type="ECO:0000256" key="1">
    <source>
        <dbReference type="ARBA" id="ARBA00008361"/>
    </source>
</evidence>
<evidence type="ECO:0000313" key="5">
    <source>
        <dbReference type="EMBL" id="MCM8570232.1"/>
    </source>
</evidence>
<evidence type="ECO:0000259" key="4">
    <source>
        <dbReference type="Pfam" id="PF08241"/>
    </source>
</evidence>
<dbReference type="InterPro" id="IPR013216">
    <property type="entry name" value="Methyltransf_11"/>
</dbReference>
<dbReference type="PANTHER" id="PTHR44942:SF4">
    <property type="entry name" value="METHYLTRANSFERASE TYPE 11 DOMAIN-CONTAINING PROTEIN"/>
    <property type="match status" value="1"/>
</dbReference>
<protein>
    <submittedName>
        <fullName evidence="5">Class I SAM-dependent methyltransferase</fullName>
    </submittedName>
</protein>
<dbReference type="EMBL" id="JAMSCK010000004">
    <property type="protein sequence ID" value="MCM8570232.1"/>
    <property type="molecule type" value="Genomic_DNA"/>
</dbReference>
<accession>A0ABT0Z3D4</accession>
<dbReference type="SUPFAM" id="SSF53335">
    <property type="entry name" value="S-adenosyl-L-methionine-dependent methyltransferases"/>
    <property type="match status" value="1"/>
</dbReference>
<comment type="caution">
    <text evidence="5">The sequence shown here is derived from an EMBL/GenBank/DDBJ whole genome shotgun (WGS) entry which is preliminary data.</text>
</comment>
<evidence type="ECO:0000313" key="6">
    <source>
        <dbReference type="Proteomes" id="UP001155077"/>
    </source>
</evidence>
<sequence>MKDNFSSHAEDYSRYRPKYPAEVYDYIIARLSGHEKAWDCGTGNGQVAAEIYAFFKKVEATDISTNQIKNAVKRENIHYSVQPAEKTDFPDNDFDLIITAQAIHWFNFNKFYNEVKRCLKPDGLFAVLGYGLFSGNPETNKIIGHFYNNVIGSYWDPERKYLEDNYFSIPFPFSEIETPMFYQEYKWTIDQLLGYLRTWSAVKHYEQANHEDPVSLIEKDLRKAFGVKNEVSFPILFRLGKLS</sequence>
<dbReference type="Gene3D" id="3.40.50.150">
    <property type="entry name" value="Vaccinia Virus protein VP39"/>
    <property type="match status" value="1"/>
</dbReference>
<dbReference type="CDD" id="cd02440">
    <property type="entry name" value="AdoMet_MTases"/>
    <property type="match status" value="1"/>
</dbReference>
<evidence type="ECO:0000256" key="2">
    <source>
        <dbReference type="ARBA" id="ARBA00022603"/>
    </source>
</evidence>
<dbReference type="RefSeq" id="WP_252114128.1">
    <property type="nucleotide sequence ID" value="NZ_JAMSCK010000004.1"/>
</dbReference>
<keyword evidence="3" id="KW-0808">Transferase</keyword>
<gene>
    <name evidence="5" type="ORF">NE848_12635</name>
</gene>
<proteinExistence type="inferred from homology"/>
<dbReference type="GO" id="GO:0008168">
    <property type="term" value="F:methyltransferase activity"/>
    <property type="evidence" value="ECO:0007669"/>
    <property type="project" value="UniProtKB-KW"/>
</dbReference>
<evidence type="ECO:0000256" key="3">
    <source>
        <dbReference type="ARBA" id="ARBA00022679"/>
    </source>
</evidence>
<name>A0ABT0Z3D4_9FLAO</name>
<dbReference type="InterPro" id="IPR029063">
    <property type="entry name" value="SAM-dependent_MTases_sf"/>
</dbReference>
<dbReference type="PANTHER" id="PTHR44942">
    <property type="entry name" value="METHYLTRANSF_11 DOMAIN-CONTAINING PROTEIN"/>
    <property type="match status" value="1"/>
</dbReference>
<comment type="similarity">
    <text evidence="1">Belongs to the methyltransferase superfamily.</text>
</comment>
<organism evidence="5 6">
    <name type="scientific">Gramella jeungdoensis</name>
    <dbReference type="NCBI Taxonomy" id="708091"/>
    <lineage>
        <taxon>Bacteria</taxon>
        <taxon>Pseudomonadati</taxon>
        <taxon>Bacteroidota</taxon>
        <taxon>Flavobacteriia</taxon>
        <taxon>Flavobacteriales</taxon>
        <taxon>Flavobacteriaceae</taxon>
        <taxon>Christiangramia</taxon>
    </lineage>
</organism>
<feature type="domain" description="Methyltransferase type 11" evidence="4">
    <location>
        <begin position="39"/>
        <end position="126"/>
    </location>
</feature>
<keyword evidence="6" id="KW-1185">Reference proteome</keyword>
<reference evidence="5" key="1">
    <citation type="submission" date="2022-06" db="EMBL/GenBank/DDBJ databases">
        <title>Gramella sediminis sp. nov., isolated from deep-sea sediment of the Indian Ocean.</title>
        <authorList>
            <person name="Yang L."/>
        </authorList>
    </citation>
    <scope>NUCLEOTIDE SEQUENCE</scope>
    <source>
        <strain evidence="5">HMD3159</strain>
    </source>
</reference>
<dbReference type="Pfam" id="PF08241">
    <property type="entry name" value="Methyltransf_11"/>
    <property type="match status" value="1"/>
</dbReference>
<dbReference type="Proteomes" id="UP001155077">
    <property type="component" value="Unassembled WGS sequence"/>
</dbReference>
<dbReference type="InterPro" id="IPR051052">
    <property type="entry name" value="Diverse_substrate_MTase"/>
</dbReference>
<keyword evidence="2 5" id="KW-0489">Methyltransferase</keyword>